<dbReference type="PANTHER" id="PTHR35561">
    <property type="entry name" value="RNA 2',3'-CYCLIC PHOSPHODIESTERASE"/>
    <property type="match status" value="1"/>
</dbReference>
<dbReference type="Gene3D" id="3.90.1140.10">
    <property type="entry name" value="Cyclic phosphodiesterase"/>
    <property type="match status" value="1"/>
</dbReference>
<comment type="similarity">
    <text evidence="2">Belongs to the 2H phosphoesterase superfamily. ThpR family.</text>
</comment>
<dbReference type="Pfam" id="PF13563">
    <property type="entry name" value="2_5_RNA_ligase2"/>
    <property type="match status" value="1"/>
</dbReference>
<evidence type="ECO:0000313" key="3">
    <source>
        <dbReference type="EMBL" id="RHW35832.1"/>
    </source>
</evidence>
<dbReference type="GO" id="GO:0008664">
    <property type="term" value="F:RNA 2',3'-cyclic 3'-phosphodiesterase activity"/>
    <property type="evidence" value="ECO:0007669"/>
    <property type="project" value="UniProtKB-EC"/>
</dbReference>
<protein>
    <recommendedName>
        <fullName evidence="2">RNA 2',3'-cyclic phosphodiesterase</fullName>
        <shortName evidence="2">RNA 2',3'-CPDase</shortName>
        <ecNumber evidence="2">3.1.4.58</ecNumber>
    </recommendedName>
</protein>
<feature type="active site" description="Proton donor" evidence="2">
    <location>
        <position position="46"/>
    </location>
</feature>
<dbReference type="Proteomes" id="UP000265692">
    <property type="component" value="Unassembled WGS sequence"/>
</dbReference>
<gene>
    <name evidence="3" type="primary">thpR</name>
    <name evidence="3" type="ORF">D1B33_12065</name>
</gene>
<comment type="function">
    <text evidence="2">Hydrolyzes RNA 2',3'-cyclic phosphodiester to an RNA 2'-phosphomonoester.</text>
</comment>
<evidence type="ECO:0000256" key="2">
    <source>
        <dbReference type="HAMAP-Rule" id="MF_01940"/>
    </source>
</evidence>
<dbReference type="InterPro" id="IPR004175">
    <property type="entry name" value="RNA_CPDase"/>
</dbReference>
<feature type="short sequence motif" description="HXTX 2" evidence="2">
    <location>
        <begin position="132"/>
        <end position="135"/>
    </location>
</feature>
<evidence type="ECO:0000313" key="4">
    <source>
        <dbReference type="Proteomes" id="UP000265692"/>
    </source>
</evidence>
<name>A0A396S6B5_9BACL</name>
<keyword evidence="4" id="KW-1185">Reference proteome</keyword>
<proteinExistence type="inferred from homology"/>
<dbReference type="HAMAP" id="MF_01940">
    <property type="entry name" value="RNA_CPDase"/>
    <property type="match status" value="1"/>
</dbReference>
<dbReference type="EMBL" id="QWEI01000006">
    <property type="protein sequence ID" value="RHW35832.1"/>
    <property type="molecule type" value="Genomic_DNA"/>
</dbReference>
<keyword evidence="1 2" id="KW-0378">Hydrolase</keyword>
<dbReference type="NCBIfam" id="TIGR02258">
    <property type="entry name" value="2_5_ligase"/>
    <property type="match status" value="1"/>
</dbReference>
<feature type="short sequence motif" description="HXTX 1" evidence="2">
    <location>
        <begin position="46"/>
        <end position="49"/>
    </location>
</feature>
<reference evidence="3 4" key="1">
    <citation type="submission" date="2018-08" db="EMBL/GenBank/DDBJ databases">
        <title>Lysinibacillus sp. YLB-03 draft genome sequence.</title>
        <authorList>
            <person name="Yu L."/>
        </authorList>
    </citation>
    <scope>NUCLEOTIDE SEQUENCE [LARGE SCALE GENOMIC DNA]</scope>
    <source>
        <strain evidence="3 4">YLB-03</strain>
    </source>
</reference>
<accession>A0A396S6B5</accession>
<dbReference type="GO" id="GO:0004113">
    <property type="term" value="F:2',3'-cyclic-nucleotide 3'-phosphodiesterase activity"/>
    <property type="evidence" value="ECO:0007669"/>
    <property type="project" value="InterPro"/>
</dbReference>
<dbReference type="EC" id="3.1.4.58" evidence="2"/>
<dbReference type="SUPFAM" id="SSF55144">
    <property type="entry name" value="LigT-like"/>
    <property type="match status" value="1"/>
</dbReference>
<dbReference type="InterPro" id="IPR009097">
    <property type="entry name" value="Cyclic_Pdiesterase"/>
</dbReference>
<feature type="active site" description="Proton acceptor" evidence="2">
    <location>
        <position position="132"/>
    </location>
</feature>
<comment type="catalytic activity">
    <reaction evidence="2">
        <text>a 3'-end 2',3'-cyclophospho-ribonucleotide-RNA + H2O = a 3'-end 2'-phospho-ribonucleotide-RNA + H(+)</text>
        <dbReference type="Rhea" id="RHEA:11828"/>
        <dbReference type="Rhea" id="RHEA-COMP:10464"/>
        <dbReference type="Rhea" id="RHEA-COMP:17353"/>
        <dbReference type="ChEBI" id="CHEBI:15377"/>
        <dbReference type="ChEBI" id="CHEBI:15378"/>
        <dbReference type="ChEBI" id="CHEBI:83064"/>
        <dbReference type="ChEBI" id="CHEBI:173113"/>
        <dbReference type="EC" id="3.1.4.58"/>
    </reaction>
</comment>
<dbReference type="PANTHER" id="PTHR35561:SF1">
    <property type="entry name" value="RNA 2',3'-CYCLIC PHOSPHODIESTERASE"/>
    <property type="match status" value="1"/>
</dbReference>
<evidence type="ECO:0000256" key="1">
    <source>
        <dbReference type="ARBA" id="ARBA00022801"/>
    </source>
</evidence>
<organism evidence="3 4">
    <name type="scientific">Ureibacillus yapensis</name>
    <dbReference type="NCBI Taxonomy" id="2304605"/>
    <lineage>
        <taxon>Bacteria</taxon>
        <taxon>Bacillati</taxon>
        <taxon>Bacillota</taxon>
        <taxon>Bacilli</taxon>
        <taxon>Bacillales</taxon>
        <taxon>Caryophanaceae</taxon>
        <taxon>Ureibacillus</taxon>
    </lineage>
</organism>
<dbReference type="AlphaFoldDB" id="A0A396S6B5"/>
<comment type="caution">
    <text evidence="3">The sequence shown here is derived from an EMBL/GenBank/DDBJ whole genome shotgun (WGS) entry which is preliminary data.</text>
</comment>
<sequence>MVQVGKHHYFVAVKLPAEVKAFLQNWVKDHQEEFPFGRWVHPEDFHITLAFLGFAEEEMKQKLVRSLPGILGQEPTFTLKLNKIGTFGAVKKPRIFWADTEHSDDLNRIQQKVYRQCIDIGFELDKKPFRPHITLARKWNGDQDFNPEKLTEIGGQLAFTVNEVVLYETHLDQTPKYVEYAVFPLR</sequence>